<dbReference type="AlphaFoldDB" id="A0A7R9W3S8"/>
<sequence length="150" mass="17087">MKVSFFLFASATVSLGEAFVAKPAFQGRQTHDIVLGATVVQETSPMERSIECAETMGECSIDELVELEEQLAMINDECFIELHENDLCDDDTMAGREVLKKTLALQHELHQLEQQLKGMPFVVDTRRNQAKATKEADDHWITHYVESYHW</sequence>
<gene>
    <name evidence="2" type="ORF">TDUB1175_LOCUS12453</name>
</gene>
<dbReference type="EMBL" id="HBED01025135">
    <property type="protein sequence ID" value="CAD8313664.1"/>
    <property type="molecule type" value="Transcribed_RNA"/>
</dbReference>
<feature type="chain" id="PRO_5030985326" evidence="1">
    <location>
        <begin position="19"/>
        <end position="150"/>
    </location>
</feature>
<feature type="signal peptide" evidence="1">
    <location>
        <begin position="1"/>
        <end position="18"/>
    </location>
</feature>
<evidence type="ECO:0000256" key="1">
    <source>
        <dbReference type="SAM" id="SignalP"/>
    </source>
</evidence>
<organism evidence="2">
    <name type="scientific">Pseudictyota dubia</name>
    <dbReference type="NCBI Taxonomy" id="2749911"/>
    <lineage>
        <taxon>Eukaryota</taxon>
        <taxon>Sar</taxon>
        <taxon>Stramenopiles</taxon>
        <taxon>Ochrophyta</taxon>
        <taxon>Bacillariophyta</taxon>
        <taxon>Mediophyceae</taxon>
        <taxon>Biddulphiophycidae</taxon>
        <taxon>Eupodiscales</taxon>
        <taxon>Odontellaceae</taxon>
        <taxon>Pseudictyota</taxon>
    </lineage>
</organism>
<reference evidence="2" key="1">
    <citation type="submission" date="2021-01" db="EMBL/GenBank/DDBJ databases">
        <authorList>
            <person name="Corre E."/>
            <person name="Pelletier E."/>
            <person name="Niang G."/>
            <person name="Scheremetjew M."/>
            <person name="Finn R."/>
            <person name="Kale V."/>
            <person name="Holt S."/>
            <person name="Cochrane G."/>
            <person name="Meng A."/>
            <person name="Brown T."/>
            <person name="Cohen L."/>
        </authorList>
    </citation>
    <scope>NUCLEOTIDE SEQUENCE</scope>
    <source>
        <strain evidence="2">CCMP147</strain>
    </source>
</reference>
<proteinExistence type="predicted"/>
<name>A0A7R9W3S8_9STRA</name>
<keyword evidence="1" id="KW-0732">Signal</keyword>
<evidence type="ECO:0000313" key="2">
    <source>
        <dbReference type="EMBL" id="CAD8313664.1"/>
    </source>
</evidence>
<accession>A0A7R9W3S8</accession>
<protein>
    <submittedName>
        <fullName evidence="2">Uncharacterized protein</fullName>
    </submittedName>
</protein>